<name>A0A1H4NXE1_9MICO</name>
<organism evidence="1 2">
    <name type="scientific">Microbacterium hydrocarbonoxydans</name>
    <dbReference type="NCBI Taxonomy" id="273678"/>
    <lineage>
        <taxon>Bacteria</taxon>
        <taxon>Bacillati</taxon>
        <taxon>Actinomycetota</taxon>
        <taxon>Actinomycetes</taxon>
        <taxon>Micrococcales</taxon>
        <taxon>Microbacteriaceae</taxon>
        <taxon>Microbacterium</taxon>
    </lineage>
</organism>
<dbReference type="Proteomes" id="UP000183750">
    <property type="component" value="Unassembled WGS sequence"/>
</dbReference>
<accession>A0A1H4NXE1</accession>
<evidence type="ECO:0000313" key="2">
    <source>
        <dbReference type="Proteomes" id="UP000183750"/>
    </source>
</evidence>
<dbReference type="EMBL" id="FNSQ01000005">
    <property type="protein sequence ID" value="SEB99829.1"/>
    <property type="molecule type" value="Genomic_DNA"/>
</dbReference>
<dbReference type="AlphaFoldDB" id="A0A1H4NXE1"/>
<protein>
    <submittedName>
        <fullName evidence="1">Uncharacterized protein</fullName>
    </submittedName>
</protein>
<keyword evidence="2" id="KW-1185">Reference proteome</keyword>
<evidence type="ECO:0000313" key="1">
    <source>
        <dbReference type="EMBL" id="SEB99829.1"/>
    </source>
</evidence>
<proteinExistence type="predicted"/>
<reference evidence="2" key="1">
    <citation type="submission" date="2016-10" db="EMBL/GenBank/DDBJ databases">
        <authorList>
            <person name="Varghese N."/>
            <person name="Submissions S."/>
        </authorList>
    </citation>
    <scope>NUCLEOTIDE SEQUENCE [LARGE SCALE GENOMIC DNA]</scope>
    <source>
        <strain evidence="2">DSM 16089</strain>
    </source>
</reference>
<gene>
    <name evidence="1" type="ORF">SAMN04489807_2612</name>
</gene>
<sequence length="48" mass="4914">MMATTQDPAEQDASAVLHELPGALNLLDDAAAGYCSGGVCHFPAPKTQ</sequence>